<evidence type="ECO:0008006" key="4">
    <source>
        <dbReference type="Google" id="ProtNLM"/>
    </source>
</evidence>
<proteinExistence type="predicted"/>
<keyword evidence="1" id="KW-0732">Signal</keyword>
<dbReference type="EMBL" id="DQAY01000060">
    <property type="protein sequence ID" value="HCO23527.1"/>
    <property type="molecule type" value="Genomic_DNA"/>
</dbReference>
<comment type="caution">
    <text evidence="2">The sequence shown here is derived from an EMBL/GenBank/DDBJ whole genome shotgun (WGS) entry which is preliminary data.</text>
</comment>
<sequence length="151" mass="16268">MTDWYHRRFGNRLLSELCLLLTACCLSSCSSQEAGPTLVPVSGMVRVNGEPLPKVGISFRPDAEQGNTAPYQPGGAADDTGKYELIAAAKNWAPPGWYKVVVFPYTPPPGGGAPKVKLPTFDKKYSDPATTELRIEVKADAPPGAYDLELK</sequence>
<evidence type="ECO:0000313" key="2">
    <source>
        <dbReference type="EMBL" id="HCO23527.1"/>
    </source>
</evidence>
<reference evidence="2 3" key="1">
    <citation type="journal article" date="2018" name="Nat. Biotechnol.">
        <title>A standardized bacterial taxonomy based on genome phylogeny substantially revises the tree of life.</title>
        <authorList>
            <person name="Parks D.H."/>
            <person name="Chuvochina M."/>
            <person name="Waite D.W."/>
            <person name="Rinke C."/>
            <person name="Skarshewski A."/>
            <person name="Chaumeil P.A."/>
            <person name="Hugenholtz P."/>
        </authorList>
    </citation>
    <scope>NUCLEOTIDE SEQUENCE [LARGE SCALE GENOMIC DNA]</scope>
    <source>
        <strain evidence="2">UBA9375</strain>
    </source>
</reference>
<organism evidence="2 3">
    <name type="scientific">Gimesia maris</name>
    <dbReference type="NCBI Taxonomy" id="122"/>
    <lineage>
        <taxon>Bacteria</taxon>
        <taxon>Pseudomonadati</taxon>
        <taxon>Planctomycetota</taxon>
        <taxon>Planctomycetia</taxon>
        <taxon>Planctomycetales</taxon>
        <taxon>Planctomycetaceae</taxon>
        <taxon>Gimesia</taxon>
    </lineage>
</organism>
<feature type="chain" id="PRO_5017654465" description="Carboxypeptidase regulatory-like domain-containing protein" evidence="1">
    <location>
        <begin position="35"/>
        <end position="151"/>
    </location>
</feature>
<dbReference type="Proteomes" id="UP000263642">
    <property type="component" value="Unassembled WGS sequence"/>
</dbReference>
<gene>
    <name evidence="2" type="ORF">DIT97_10890</name>
</gene>
<feature type="signal peptide" evidence="1">
    <location>
        <begin position="1"/>
        <end position="34"/>
    </location>
</feature>
<dbReference type="AlphaFoldDB" id="A0A3D3R687"/>
<protein>
    <recommendedName>
        <fullName evidence="4">Carboxypeptidase regulatory-like domain-containing protein</fullName>
    </recommendedName>
</protein>
<name>A0A3D3R687_9PLAN</name>
<accession>A0A3D3R687</accession>
<evidence type="ECO:0000313" key="3">
    <source>
        <dbReference type="Proteomes" id="UP000263642"/>
    </source>
</evidence>
<evidence type="ECO:0000256" key="1">
    <source>
        <dbReference type="SAM" id="SignalP"/>
    </source>
</evidence>